<comment type="similarity">
    <text evidence="5">Belongs to the glutamate--cysteine ligase type 2 family. YbdK subfamily.</text>
</comment>
<dbReference type="Proteomes" id="UP000253495">
    <property type="component" value="Unassembled WGS sequence"/>
</dbReference>
<evidence type="ECO:0000256" key="5">
    <source>
        <dbReference type="HAMAP-Rule" id="MF_01609"/>
    </source>
</evidence>
<dbReference type="HAMAP" id="MF_01609">
    <property type="entry name" value="Glu_cys_ligase_2"/>
    <property type="match status" value="1"/>
</dbReference>
<evidence type="ECO:0000313" key="8">
    <source>
        <dbReference type="Proteomes" id="UP000253495"/>
    </source>
</evidence>
<dbReference type="AlphaFoldDB" id="A0A368W1E2"/>
<dbReference type="RefSeq" id="WP_114451693.1">
    <property type="nucleotide sequence ID" value="NZ_QPJC01000002.1"/>
</dbReference>
<accession>A0A368W1E2</accession>
<dbReference type="InterPro" id="IPR006336">
    <property type="entry name" value="GCS2"/>
</dbReference>
<dbReference type="EMBL" id="QPJC01000002">
    <property type="protein sequence ID" value="RCW45818.1"/>
    <property type="molecule type" value="Genomic_DNA"/>
</dbReference>
<dbReference type="Pfam" id="PF04107">
    <property type="entry name" value="GCS2"/>
    <property type="match status" value="1"/>
</dbReference>
<reference evidence="7 8" key="1">
    <citation type="submission" date="2018-07" db="EMBL/GenBank/DDBJ databases">
        <title>Genomic Encyclopedia of Type Strains, Phase III (KMG-III): the genomes of soil and plant-associated and newly described type strains.</title>
        <authorList>
            <person name="Whitman W."/>
        </authorList>
    </citation>
    <scope>NUCLEOTIDE SEQUENCE [LARGE SCALE GENOMIC DNA]</scope>
    <source>
        <strain evidence="7 8">CECT 8575</strain>
    </source>
</reference>
<organism evidence="7 8">
    <name type="scientific">Halopolyspora algeriensis</name>
    <dbReference type="NCBI Taxonomy" id="1500506"/>
    <lineage>
        <taxon>Bacteria</taxon>
        <taxon>Bacillati</taxon>
        <taxon>Actinomycetota</taxon>
        <taxon>Actinomycetes</taxon>
        <taxon>Actinomycetes incertae sedis</taxon>
        <taxon>Halopolyspora</taxon>
    </lineage>
</organism>
<dbReference type="NCBIfam" id="NF010041">
    <property type="entry name" value="PRK13517.1-1"/>
    <property type="match status" value="1"/>
</dbReference>
<dbReference type="PANTHER" id="PTHR36510:SF1">
    <property type="entry name" value="GLUTAMATE--CYSTEINE LIGASE 2-RELATED"/>
    <property type="match status" value="1"/>
</dbReference>
<keyword evidence="8" id="KW-1185">Reference proteome</keyword>
<dbReference type="PANTHER" id="PTHR36510">
    <property type="entry name" value="GLUTAMATE--CYSTEINE LIGASE 2-RELATED"/>
    <property type="match status" value="1"/>
</dbReference>
<dbReference type="InterPro" id="IPR011793">
    <property type="entry name" value="YbdK"/>
</dbReference>
<comment type="caution">
    <text evidence="7">The sequence shown here is derived from an EMBL/GenBank/DDBJ whole genome shotgun (WGS) entry which is preliminary data.</text>
</comment>
<feature type="region of interest" description="Disordered" evidence="6">
    <location>
        <begin position="32"/>
        <end position="53"/>
    </location>
</feature>
<name>A0A368W1E2_9ACTN</name>
<sequence>MTRPDAGPWAGNGQRTIPTLGVEEEFLLLDSESLQPTGDGGAASRIRRSQEEGEVQLELAPAQIETSSSVCHELEELHRKLAYLRTDLAAAAGQRGRRLAAIAAPPTGQAGPPPVTDTPRYRRMYDNYGVLVEDQGVCACHVHVGTLDLESALLVSNHLRPWLPALLLVTTNSPFFRSADTGYASWRTVLWSRLPTACPPPHFTSVEHYRTLVDTLVDSGMVLDLGMLYWYVRPSERLPTLEMRVADTAATAEEAVLLAGLVRALVITALDDIAGGRPVAPVDDQMLQAACWRAAREGLEGVGFDVFTRRVLPAWDLLDGLVRHVHPALEESGDLDRVASLLRELRERGSATSRQREVFRRHHDIGEVLEHVLTETMRGTTAQARSADE</sequence>
<keyword evidence="2 5" id="KW-0547">Nucleotide-binding</keyword>
<evidence type="ECO:0000256" key="3">
    <source>
        <dbReference type="ARBA" id="ARBA00022840"/>
    </source>
</evidence>
<dbReference type="GO" id="GO:0004357">
    <property type="term" value="F:glutamate-cysteine ligase activity"/>
    <property type="evidence" value="ECO:0007669"/>
    <property type="project" value="UniProtKB-EC"/>
</dbReference>
<keyword evidence="3 5" id="KW-0067">ATP-binding</keyword>
<dbReference type="EC" id="6.3.2.2" evidence="5"/>
<dbReference type="GO" id="GO:0042398">
    <property type="term" value="P:modified amino acid biosynthetic process"/>
    <property type="evidence" value="ECO:0007669"/>
    <property type="project" value="InterPro"/>
</dbReference>
<evidence type="ECO:0000313" key="7">
    <source>
        <dbReference type="EMBL" id="RCW45818.1"/>
    </source>
</evidence>
<dbReference type="NCBIfam" id="TIGR02050">
    <property type="entry name" value="gshA_cyan_rel"/>
    <property type="match status" value="1"/>
</dbReference>
<gene>
    <name evidence="7" type="ORF">DFQ14_102119</name>
</gene>
<proteinExistence type="inferred from homology"/>
<protein>
    <recommendedName>
        <fullName evidence="5">Putative glutamate--cysteine ligase 2</fullName>
        <ecNumber evidence="5">6.3.2.2</ecNumber>
    </recommendedName>
    <alternativeName>
        <fullName evidence="5">Gamma-glutamylcysteine synthetase 2</fullName>
        <shortName evidence="5">GCS 2</shortName>
        <shortName evidence="5">Gamma-GCS 2</shortName>
    </alternativeName>
</protein>
<dbReference type="Gene3D" id="3.30.590.20">
    <property type="match status" value="1"/>
</dbReference>
<dbReference type="GO" id="GO:0005524">
    <property type="term" value="F:ATP binding"/>
    <property type="evidence" value="ECO:0007669"/>
    <property type="project" value="UniProtKB-KW"/>
</dbReference>
<comment type="catalytic activity">
    <reaction evidence="4 5">
        <text>L-cysteine + L-glutamate + ATP = gamma-L-glutamyl-L-cysteine + ADP + phosphate + H(+)</text>
        <dbReference type="Rhea" id="RHEA:13285"/>
        <dbReference type="ChEBI" id="CHEBI:15378"/>
        <dbReference type="ChEBI" id="CHEBI:29985"/>
        <dbReference type="ChEBI" id="CHEBI:30616"/>
        <dbReference type="ChEBI" id="CHEBI:35235"/>
        <dbReference type="ChEBI" id="CHEBI:43474"/>
        <dbReference type="ChEBI" id="CHEBI:58173"/>
        <dbReference type="ChEBI" id="CHEBI:456216"/>
        <dbReference type="EC" id="6.3.2.2"/>
    </reaction>
</comment>
<evidence type="ECO:0000256" key="1">
    <source>
        <dbReference type="ARBA" id="ARBA00022598"/>
    </source>
</evidence>
<dbReference type="SUPFAM" id="SSF55931">
    <property type="entry name" value="Glutamine synthetase/guanido kinase"/>
    <property type="match status" value="1"/>
</dbReference>
<evidence type="ECO:0000256" key="6">
    <source>
        <dbReference type="SAM" id="MobiDB-lite"/>
    </source>
</evidence>
<comment type="function">
    <text evidence="5">ATP-dependent carboxylate-amine ligase which exhibits weak glutamate--cysteine ligase activity.</text>
</comment>
<dbReference type="InterPro" id="IPR014746">
    <property type="entry name" value="Gln_synth/guanido_kin_cat_dom"/>
</dbReference>
<evidence type="ECO:0000256" key="4">
    <source>
        <dbReference type="ARBA" id="ARBA00048819"/>
    </source>
</evidence>
<keyword evidence="1 5" id="KW-0436">Ligase</keyword>
<evidence type="ECO:0000256" key="2">
    <source>
        <dbReference type="ARBA" id="ARBA00022741"/>
    </source>
</evidence>
<dbReference type="InterPro" id="IPR050141">
    <property type="entry name" value="GCL_type2/YbdK_subfam"/>
</dbReference>